<feature type="region of interest" description="Disordered" evidence="1">
    <location>
        <begin position="55"/>
        <end position="120"/>
    </location>
</feature>
<feature type="region of interest" description="Disordered" evidence="1">
    <location>
        <begin position="1"/>
        <end position="20"/>
    </location>
</feature>
<evidence type="ECO:0000256" key="2">
    <source>
        <dbReference type="SAM" id="Phobius"/>
    </source>
</evidence>
<dbReference type="Pfam" id="PF11219">
    <property type="entry name" value="DUF3014"/>
    <property type="match status" value="1"/>
</dbReference>
<dbReference type="Proteomes" id="UP000294980">
    <property type="component" value="Unassembled WGS sequence"/>
</dbReference>
<evidence type="ECO:0000313" key="4">
    <source>
        <dbReference type="Proteomes" id="UP000294980"/>
    </source>
</evidence>
<feature type="compositionally biased region" description="Acidic residues" evidence="1">
    <location>
        <begin position="92"/>
        <end position="105"/>
    </location>
</feature>
<keyword evidence="2" id="KW-0472">Membrane</keyword>
<feature type="compositionally biased region" description="Low complexity" evidence="1">
    <location>
        <begin position="109"/>
        <end position="120"/>
    </location>
</feature>
<name>A0A4R2KXL5_9GAMM</name>
<dbReference type="EMBL" id="SLWX01000002">
    <property type="protein sequence ID" value="TCO77637.1"/>
    <property type="molecule type" value="Genomic_DNA"/>
</dbReference>
<dbReference type="RefSeq" id="WP_117314508.1">
    <property type="nucleotide sequence ID" value="NZ_QQSW01000001.1"/>
</dbReference>
<organism evidence="3 4">
    <name type="scientific">Chromatocurvus halotolerans</name>
    <dbReference type="NCBI Taxonomy" id="1132028"/>
    <lineage>
        <taxon>Bacteria</taxon>
        <taxon>Pseudomonadati</taxon>
        <taxon>Pseudomonadota</taxon>
        <taxon>Gammaproteobacteria</taxon>
        <taxon>Cellvibrionales</taxon>
        <taxon>Halieaceae</taxon>
        <taxon>Chromatocurvus</taxon>
    </lineage>
</organism>
<dbReference type="AlphaFoldDB" id="A0A4R2KXL5"/>
<keyword evidence="4" id="KW-1185">Reference proteome</keyword>
<sequence length="312" mass="34139">MQANRNQRLSDDKAPQRSANPARQTLITAVSVLILAVFAWLMLRDDSDTVPVETAPEVAAPEPVTPAEPPAPIAPDIPVTVDTSEWAGASDPEGEVGNENVDDADNIQPEAPAEPTEPPLTLANSDDRLREQLGEVFSDGIPGEVLRNNNLVERSAAAIDSIRRGLVPDRLLNLQRPKGAFKVRTQNDQTIIDPESYRRYDAMVNSLVDAPIAPMVSAFQRFRPLLEEAYGALGYAPDEMDNALIAALDQIQATPVIEGVVAVERSEAVWAYARKDLESLSLLQKQLLRTGPHNVRRIKEKARALREALLNP</sequence>
<feature type="compositionally biased region" description="Pro residues" evidence="1">
    <location>
        <begin position="63"/>
        <end position="75"/>
    </location>
</feature>
<dbReference type="InterPro" id="IPR021382">
    <property type="entry name" value="DUF3014"/>
</dbReference>
<reference evidence="3 4" key="1">
    <citation type="submission" date="2019-03" db="EMBL/GenBank/DDBJ databases">
        <title>Genomic Encyclopedia of Type Strains, Phase IV (KMG-IV): sequencing the most valuable type-strain genomes for metagenomic binning, comparative biology and taxonomic classification.</title>
        <authorList>
            <person name="Goeker M."/>
        </authorList>
    </citation>
    <scope>NUCLEOTIDE SEQUENCE [LARGE SCALE GENOMIC DNA]</scope>
    <source>
        <strain evidence="3 4">DSM 23344</strain>
    </source>
</reference>
<comment type="caution">
    <text evidence="3">The sequence shown here is derived from an EMBL/GenBank/DDBJ whole genome shotgun (WGS) entry which is preliminary data.</text>
</comment>
<evidence type="ECO:0000313" key="3">
    <source>
        <dbReference type="EMBL" id="TCO77637.1"/>
    </source>
</evidence>
<gene>
    <name evidence="3" type="ORF">EV688_10294</name>
</gene>
<keyword evidence="2" id="KW-0812">Transmembrane</keyword>
<protein>
    <submittedName>
        <fullName evidence="3">DUF3014 family protein</fullName>
    </submittedName>
</protein>
<keyword evidence="2" id="KW-1133">Transmembrane helix</keyword>
<proteinExistence type="predicted"/>
<feature type="transmembrane region" description="Helical" evidence="2">
    <location>
        <begin position="25"/>
        <end position="43"/>
    </location>
</feature>
<dbReference type="OrthoDB" id="5502479at2"/>
<accession>A0A4R2KXL5</accession>
<evidence type="ECO:0000256" key="1">
    <source>
        <dbReference type="SAM" id="MobiDB-lite"/>
    </source>
</evidence>